<gene>
    <name evidence="1" type="ORF">GCM10022409_14430</name>
</gene>
<evidence type="ECO:0000313" key="1">
    <source>
        <dbReference type="EMBL" id="GAA4031296.1"/>
    </source>
</evidence>
<name>A0ABP7TUP8_9BACT</name>
<protein>
    <recommendedName>
        <fullName evidence="3">SAF domain-containing protein</fullName>
    </recommendedName>
</protein>
<accession>A0ABP7TUP8</accession>
<dbReference type="EMBL" id="BAABDK010000011">
    <property type="protein sequence ID" value="GAA4031296.1"/>
    <property type="molecule type" value="Genomic_DNA"/>
</dbReference>
<dbReference type="Proteomes" id="UP001501469">
    <property type="component" value="Unassembled WGS sequence"/>
</dbReference>
<dbReference type="Gene3D" id="2.40.50.100">
    <property type="match status" value="1"/>
</dbReference>
<comment type="caution">
    <text evidence="1">The sequence shown here is derived from an EMBL/GenBank/DDBJ whole genome shotgun (WGS) entry which is preliminary data.</text>
</comment>
<evidence type="ECO:0000313" key="2">
    <source>
        <dbReference type="Proteomes" id="UP001501469"/>
    </source>
</evidence>
<keyword evidence="2" id="KW-1185">Reference proteome</keyword>
<dbReference type="PANTHER" id="PTHR30469">
    <property type="entry name" value="MULTIDRUG RESISTANCE PROTEIN MDTA"/>
    <property type="match status" value="1"/>
</dbReference>
<evidence type="ECO:0008006" key="3">
    <source>
        <dbReference type="Google" id="ProtNLM"/>
    </source>
</evidence>
<dbReference type="SUPFAM" id="SSF111369">
    <property type="entry name" value="HlyD-like secretion proteins"/>
    <property type="match status" value="1"/>
</dbReference>
<organism evidence="1 2">
    <name type="scientific">Hymenobacter glaciei</name>
    <dbReference type="NCBI Taxonomy" id="877209"/>
    <lineage>
        <taxon>Bacteria</taxon>
        <taxon>Pseudomonadati</taxon>
        <taxon>Bacteroidota</taxon>
        <taxon>Cytophagia</taxon>
        <taxon>Cytophagales</taxon>
        <taxon>Hymenobacteraceae</taxon>
        <taxon>Hymenobacter</taxon>
    </lineage>
</organism>
<proteinExistence type="predicted"/>
<sequence>MDALMKKSTLLIIVAVLAAAAVLGRRWWVKSDSEVAALAAGPAPAAIILDSTSVVLSGRVGAGGTEPVLAKKPGRIRNVYFDEGQYVRRGTVIAKLADYNFVTAPHDGFLGKRQVVVGEYVKPGTVVTSISRRGYLLVPVVASAGSPIQPGDSVRVWATSRPTRVVTGVAALASDTTGGANLEIRCASRAPLHLGEAASVQLKR</sequence>
<reference evidence="2" key="1">
    <citation type="journal article" date="2019" name="Int. J. Syst. Evol. Microbiol.">
        <title>The Global Catalogue of Microorganisms (GCM) 10K type strain sequencing project: providing services to taxonomists for standard genome sequencing and annotation.</title>
        <authorList>
            <consortium name="The Broad Institute Genomics Platform"/>
            <consortium name="The Broad Institute Genome Sequencing Center for Infectious Disease"/>
            <person name="Wu L."/>
            <person name="Ma J."/>
        </authorList>
    </citation>
    <scope>NUCLEOTIDE SEQUENCE [LARGE SCALE GENOMIC DNA]</scope>
    <source>
        <strain evidence="2">JCM 17225</strain>
    </source>
</reference>